<accession>A0A0E9XTI4</accession>
<name>A0A0E9XTI4_ANGAN</name>
<reference evidence="1" key="2">
    <citation type="journal article" date="2015" name="Fish Shellfish Immunol.">
        <title>Early steps in the European eel (Anguilla anguilla)-Vibrio vulnificus interaction in the gills: Role of the RtxA13 toxin.</title>
        <authorList>
            <person name="Callol A."/>
            <person name="Pajuelo D."/>
            <person name="Ebbesson L."/>
            <person name="Teles M."/>
            <person name="MacKenzie S."/>
            <person name="Amaro C."/>
        </authorList>
    </citation>
    <scope>NUCLEOTIDE SEQUENCE</scope>
</reference>
<proteinExistence type="predicted"/>
<dbReference type="AlphaFoldDB" id="A0A0E9XTI4"/>
<organism evidence="1">
    <name type="scientific">Anguilla anguilla</name>
    <name type="common">European freshwater eel</name>
    <name type="synonym">Muraena anguilla</name>
    <dbReference type="NCBI Taxonomy" id="7936"/>
    <lineage>
        <taxon>Eukaryota</taxon>
        <taxon>Metazoa</taxon>
        <taxon>Chordata</taxon>
        <taxon>Craniata</taxon>
        <taxon>Vertebrata</taxon>
        <taxon>Euteleostomi</taxon>
        <taxon>Actinopterygii</taxon>
        <taxon>Neopterygii</taxon>
        <taxon>Teleostei</taxon>
        <taxon>Anguilliformes</taxon>
        <taxon>Anguillidae</taxon>
        <taxon>Anguilla</taxon>
    </lineage>
</organism>
<reference evidence="1" key="1">
    <citation type="submission" date="2014-11" db="EMBL/GenBank/DDBJ databases">
        <authorList>
            <person name="Amaro Gonzalez C."/>
        </authorList>
    </citation>
    <scope>NUCLEOTIDE SEQUENCE</scope>
</reference>
<sequence length="41" mass="4622">MLSQVTQVVLSQVGVPLCESKPPKNAVFEMSKIKLIYRIDM</sequence>
<protein>
    <submittedName>
        <fullName evidence="1">Uncharacterized protein</fullName>
    </submittedName>
</protein>
<dbReference type="EMBL" id="GBXM01002530">
    <property type="protein sequence ID" value="JAI06048.1"/>
    <property type="molecule type" value="Transcribed_RNA"/>
</dbReference>
<evidence type="ECO:0000313" key="1">
    <source>
        <dbReference type="EMBL" id="JAI06048.1"/>
    </source>
</evidence>